<evidence type="ECO:0008006" key="10">
    <source>
        <dbReference type="Google" id="ProtNLM"/>
    </source>
</evidence>
<dbReference type="PANTHER" id="PTHR31326:SF1">
    <property type="entry name" value="PROTEIN CLT2, CHLOROPLASTIC"/>
    <property type="match status" value="1"/>
</dbReference>
<dbReference type="GO" id="GO:0016020">
    <property type="term" value="C:membrane"/>
    <property type="evidence" value="ECO:0007669"/>
    <property type="project" value="UniProtKB-SubCell"/>
</dbReference>
<keyword evidence="3" id="KW-0813">Transport</keyword>
<comment type="subcellular location">
    <subcellularLocation>
        <location evidence="1">Membrane</location>
        <topology evidence="1">Multi-pass membrane protein</topology>
    </subcellularLocation>
</comment>
<keyword evidence="4 7" id="KW-0812">Transmembrane</keyword>
<feature type="transmembrane region" description="Helical" evidence="7">
    <location>
        <begin position="235"/>
        <end position="256"/>
    </location>
</feature>
<dbReference type="GeneID" id="6758606"/>
<dbReference type="PANTHER" id="PTHR31326">
    <property type="entry name" value="PROTEIN CLT2, CHLOROPLASTIC"/>
    <property type="match status" value="1"/>
</dbReference>
<organism evidence="8 9">
    <name type="scientific">Trichoplax adhaerens</name>
    <name type="common">Trichoplax reptans</name>
    <dbReference type="NCBI Taxonomy" id="10228"/>
    <lineage>
        <taxon>Eukaryota</taxon>
        <taxon>Metazoa</taxon>
        <taxon>Placozoa</taxon>
        <taxon>Uniplacotomia</taxon>
        <taxon>Trichoplacea</taxon>
        <taxon>Trichoplacidae</taxon>
        <taxon>Trichoplax</taxon>
    </lineage>
</organism>
<evidence type="ECO:0000256" key="7">
    <source>
        <dbReference type="SAM" id="Phobius"/>
    </source>
</evidence>
<evidence type="ECO:0000313" key="8">
    <source>
        <dbReference type="EMBL" id="EDV20069.1"/>
    </source>
</evidence>
<feature type="transmembrane region" description="Helical" evidence="7">
    <location>
        <begin position="83"/>
        <end position="101"/>
    </location>
</feature>
<dbReference type="RefSeq" id="XP_002117453.1">
    <property type="nucleotide sequence ID" value="XM_002117417.1"/>
</dbReference>
<feature type="transmembrane region" description="Helical" evidence="7">
    <location>
        <begin position="170"/>
        <end position="189"/>
    </location>
</feature>
<evidence type="ECO:0000313" key="9">
    <source>
        <dbReference type="Proteomes" id="UP000009022"/>
    </source>
</evidence>
<protein>
    <recommendedName>
        <fullName evidence="10">EamA domain-containing protein</fullName>
    </recommendedName>
</protein>
<keyword evidence="5 7" id="KW-1133">Transmembrane helix</keyword>
<accession>B3SAY0</accession>
<evidence type="ECO:0000256" key="4">
    <source>
        <dbReference type="ARBA" id="ARBA00022692"/>
    </source>
</evidence>
<dbReference type="CTD" id="6758606"/>
<dbReference type="InParanoid" id="B3SAY0"/>
<reference evidence="8 9" key="1">
    <citation type="journal article" date="2008" name="Nature">
        <title>The Trichoplax genome and the nature of placozoans.</title>
        <authorList>
            <person name="Srivastava M."/>
            <person name="Begovic E."/>
            <person name="Chapman J."/>
            <person name="Putnam N.H."/>
            <person name="Hellsten U."/>
            <person name="Kawashima T."/>
            <person name="Kuo A."/>
            <person name="Mitros T."/>
            <person name="Salamov A."/>
            <person name="Carpenter M.L."/>
            <person name="Signorovitch A.Y."/>
            <person name="Moreno M.A."/>
            <person name="Kamm K."/>
            <person name="Grimwood J."/>
            <person name="Schmutz J."/>
            <person name="Shapiro H."/>
            <person name="Grigoriev I.V."/>
            <person name="Buss L.W."/>
            <person name="Schierwater B."/>
            <person name="Dellaporta S.L."/>
            <person name="Rokhsar D.S."/>
        </authorList>
    </citation>
    <scope>NUCLEOTIDE SEQUENCE [LARGE SCALE GENOMIC DNA]</scope>
    <source>
        <strain evidence="8 9">Grell-BS-1999</strain>
    </source>
</reference>
<feature type="transmembrane region" description="Helical" evidence="7">
    <location>
        <begin position="323"/>
        <end position="343"/>
    </location>
</feature>
<dbReference type="KEGG" id="tad:TRIADDRAFT_61420"/>
<keyword evidence="6 7" id="KW-0472">Membrane</keyword>
<feature type="transmembrane region" description="Helical" evidence="7">
    <location>
        <begin position="293"/>
        <end position="316"/>
    </location>
</feature>
<dbReference type="EMBL" id="DS985263">
    <property type="protein sequence ID" value="EDV20069.1"/>
    <property type="molecule type" value="Genomic_DNA"/>
</dbReference>
<dbReference type="Proteomes" id="UP000009022">
    <property type="component" value="Unassembled WGS sequence"/>
</dbReference>
<dbReference type="Pfam" id="PF08627">
    <property type="entry name" value="CRT-like"/>
    <property type="match status" value="1"/>
</dbReference>
<evidence type="ECO:0000256" key="5">
    <source>
        <dbReference type="ARBA" id="ARBA00022989"/>
    </source>
</evidence>
<dbReference type="AlphaFoldDB" id="B3SAY0"/>
<evidence type="ECO:0000256" key="3">
    <source>
        <dbReference type="ARBA" id="ARBA00022448"/>
    </source>
</evidence>
<sequence>MEENEDLIDVVVITGNNHSPNNNGIALPVGNIYCSLRATRIIIAIICIICLCGANVALPVLSQILLSNNCPSNQYFTLVSCDFWFPVILWLCAIIAKLANPLFTIKSYTSHKIFVLLGLLDTLNAFMVVYASPPSRTLPSLQAILRTLRIPYTVLLSYMILHKRPSLGRLICTCGTLIGLFISFEPIIFDINGQYRKKGIASVIWPLVFGLAYLPSSLSNVLQERYIKKDAKEEALVFMAWIQTYKLIFVGLFFWAEFIPGFGTAKSFKQFQDGMYCGFMAQYTGNSNIHYPWAAGASSAFILLFTGAQLFSLLLIRYTDGANYLVIIQALVTPLVAFFWTLFSSKNGIHWYPHFTLSTGFIIASVLVIVPCVLLYNYFSILDDKKRAARKAALKEYNDDMCALTDPSASS</sequence>
<feature type="transmembrane region" description="Helical" evidence="7">
    <location>
        <begin position="41"/>
        <end position="63"/>
    </location>
</feature>
<proteinExistence type="inferred from homology"/>
<feature type="transmembrane region" description="Helical" evidence="7">
    <location>
        <begin position="195"/>
        <end position="214"/>
    </location>
</feature>
<dbReference type="HOGENOM" id="CLU_056438_0_0_1"/>
<feature type="transmembrane region" description="Helical" evidence="7">
    <location>
        <begin position="355"/>
        <end position="379"/>
    </location>
</feature>
<evidence type="ECO:0000256" key="1">
    <source>
        <dbReference type="ARBA" id="ARBA00004141"/>
    </source>
</evidence>
<dbReference type="PhylomeDB" id="B3SAY0"/>
<evidence type="ECO:0000256" key="2">
    <source>
        <dbReference type="ARBA" id="ARBA00006690"/>
    </source>
</evidence>
<name>B3SAY0_TRIAD</name>
<dbReference type="OrthoDB" id="6335830at2759"/>
<evidence type="ECO:0000256" key="6">
    <source>
        <dbReference type="ARBA" id="ARBA00023136"/>
    </source>
</evidence>
<comment type="similarity">
    <text evidence="2">Belongs to the CRT-like transporter family.</text>
</comment>
<gene>
    <name evidence="8" type="ORF">TRIADDRAFT_61420</name>
</gene>
<keyword evidence="9" id="KW-1185">Reference proteome</keyword>
<dbReference type="InterPro" id="IPR013936">
    <property type="entry name" value="CRT-like"/>
</dbReference>